<dbReference type="WBParaSite" id="ALUE_0001886401-mRNA-1">
    <property type="protein sequence ID" value="ALUE_0001886401-mRNA-1"/>
    <property type="gene ID" value="ALUE_0001886401"/>
</dbReference>
<accession>A0A9J2QBH5</accession>
<sequence length="107" mass="11988">MTIARGKPICKCNFRCFSMGSLLVVYSLIAAIFILHNPTVNQSHLLPTSTDSSRSHIMMSNATFNHQMFSINATTVNVYKNRSGEHSADPEMASNIKNFIIHTNRDQ</sequence>
<protein>
    <submittedName>
        <fullName evidence="3">Uncharacterized protein</fullName>
    </submittedName>
</protein>
<proteinExistence type="predicted"/>
<organism evidence="2 3">
    <name type="scientific">Ascaris lumbricoides</name>
    <name type="common">Giant roundworm</name>
    <dbReference type="NCBI Taxonomy" id="6252"/>
    <lineage>
        <taxon>Eukaryota</taxon>
        <taxon>Metazoa</taxon>
        <taxon>Ecdysozoa</taxon>
        <taxon>Nematoda</taxon>
        <taxon>Chromadorea</taxon>
        <taxon>Rhabditida</taxon>
        <taxon>Spirurina</taxon>
        <taxon>Ascaridomorpha</taxon>
        <taxon>Ascaridoidea</taxon>
        <taxon>Ascarididae</taxon>
        <taxon>Ascaris</taxon>
    </lineage>
</organism>
<name>A0A9J2QBH5_ASCLU</name>
<evidence type="ECO:0000313" key="3">
    <source>
        <dbReference type="WBParaSite" id="ALUE_0001886401-mRNA-1"/>
    </source>
</evidence>
<evidence type="ECO:0000256" key="1">
    <source>
        <dbReference type="SAM" id="Phobius"/>
    </source>
</evidence>
<dbReference type="Proteomes" id="UP000036681">
    <property type="component" value="Unplaced"/>
</dbReference>
<dbReference type="AlphaFoldDB" id="A0A9J2QBH5"/>
<keyword evidence="1" id="KW-1133">Transmembrane helix</keyword>
<keyword evidence="2" id="KW-1185">Reference proteome</keyword>
<feature type="transmembrane region" description="Helical" evidence="1">
    <location>
        <begin position="12"/>
        <end position="35"/>
    </location>
</feature>
<evidence type="ECO:0000313" key="2">
    <source>
        <dbReference type="Proteomes" id="UP000036681"/>
    </source>
</evidence>
<keyword evidence="1" id="KW-0472">Membrane</keyword>
<reference evidence="3" key="1">
    <citation type="submission" date="2023-03" db="UniProtKB">
        <authorList>
            <consortium name="WormBaseParasite"/>
        </authorList>
    </citation>
    <scope>IDENTIFICATION</scope>
</reference>
<keyword evidence="1" id="KW-0812">Transmembrane</keyword>